<comment type="caution">
    <text evidence="1">The sequence shown here is derived from an EMBL/GenBank/DDBJ whole genome shotgun (WGS) entry which is preliminary data.</text>
</comment>
<protein>
    <submittedName>
        <fullName evidence="1">Uncharacterized protein</fullName>
    </submittedName>
</protein>
<gene>
    <name evidence="1" type="ORF">M501DRAFT_998972</name>
</gene>
<name>A0A9P4S4A3_9PEZI</name>
<reference evidence="1" key="1">
    <citation type="journal article" date="2020" name="Stud. Mycol.">
        <title>101 Dothideomycetes genomes: a test case for predicting lifestyles and emergence of pathogens.</title>
        <authorList>
            <person name="Haridas S."/>
            <person name="Albert R."/>
            <person name="Binder M."/>
            <person name="Bloem J."/>
            <person name="Labutti K."/>
            <person name="Salamov A."/>
            <person name="Andreopoulos B."/>
            <person name="Baker S."/>
            <person name="Barry K."/>
            <person name="Bills G."/>
            <person name="Bluhm B."/>
            <person name="Cannon C."/>
            <person name="Castanera R."/>
            <person name="Culley D."/>
            <person name="Daum C."/>
            <person name="Ezra D."/>
            <person name="Gonzalez J."/>
            <person name="Henrissat B."/>
            <person name="Kuo A."/>
            <person name="Liang C."/>
            <person name="Lipzen A."/>
            <person name="Lutzoni F."/>
            <person name="Magnuson J."/>
            <person name="Mondo S."/>
            <person name="Nolan M."/>
            <person name="Ohm R."/>
            <person name="Pangilinan J."/>
            <person name="Park H.-J."/>
            <person name="Ramirez L."/>
            <person name="Alfaro M."/>
            <person name="Sun H."/>
            <person name="Tritt A."/>
            <person name="Yoshinaga Y."/>
            <person name="Zwiers L.-H."/>
            <person name="Turgeon B."/>
            <person name="Goodwin S."/>
            <person name="Spatafora J."/>
            <person name="Crous P."/>
            <person name="Grigoriev I."/>
        </authorList>
    </citation>
    <scope>NUCLEOTIDE SEQUENCE</scope>
    <source>
        <strain evidence="1">CBS 101060</strain>
    </source>
</reference>
<sequence length="60" mass="6743">MTQDSTSGTDIHNYMAQEEVKYWICCKCRNPIATCTGTCCPFCFHPRPCANCIESPPPKI</sequence>
<dbReference type="EMBL" id="MU006108">
    <property type="protein sequence ID" value="KAF2835510.1"/>
    <property type="molecule type" value="Genomic_DNA"/>
</dbReference>
<dbReference type="AlphaFoldDB" id="A0A9P4S4A3"/>
<accession>A0A9P4S4A3</accession>
<proteinExistence type="predicted"/>
<organism evidence="1 2">
    <name type="scientific">Patellaria atrata CBS 101060</name>
    <dbReference type="NCBI Taxonomy" id="1346257"/>
    <lineage>
        <taxon>Eukaryota</taxon>
        <taxon>Fungi</taxon>
        <taxon>Dikarya</taxon>
        <taxon>Ascomycota</taxon>
        <taxon>Pezizomycotina</taxon>
        <taxon>Dothideomycetes</taxon>
        <taxon>Dothideomycetes incertae sedis</taxon>
        <taxon>Patellariales</taxon>
        <taxon>Patellariaceae</taxon>
        <taxon>Patellaria</taxon>
    </lineage>
</organism>
<keyword evidence="2" id="KW-1185">Reference proteome</keyword>
<evidence type="ECO:0000313" key="1">
    <source>
        <dbReference type="EMBL" id="KAF2835510.1"/>
    </source>
</evidence>
<evidence type="ECO:0000313" key="2">
    <source>
        <dbReference type="Proteomes" id="UP000799429"/>
    </source>
</evidence>
<dbReference type="Proteomes" id="UP000799429">
    <property type="component" value="Unassembled WGS sequence"/>
</dbReference>